<gene>
    <name evidence="3" type="ORF">KN815_36395</name>
</gene>
<name>A0ABS6CR62_9ACTN</name>
<protein>
    <submittedName>
        <fullName evidence="3">Cytochrome P450</fullName>
    </submittedName>
</protein>
<keyword evidence="4" id="KW-1185">Reference proteome</keyword>
<dbReference type="PANTHER" id="PTHR46696:SF1">
    <property type="entry name" value="CYTOCHROME P450 YJIB-RELATED"/>
    <property type="match status" value="1"/>
</dbReference>
<evidence type="ECO:0000256" key="1">
    <source>
        <dbReference type="ARBA" id="ARBA00010617"/>
    </source>
</evidence>
<feature type="region of interest" description="Disordered" evidence="2">
    <location>
        <begin position="1"/>
        <end position="58"/>
    </location>
</feature>
<dbReference type="CDD" id="cd20623">
    <property type="entry name" value="CYP_unk"/>
    <property type="match status" value="1"/>
</dbReference>
<sequence>MTTPDPTPDSTPSSEGLSEDPPGDLPEGSSGDPSGDPPGPVFRSAPAPSDGVVPAGSVPLDYQRFRDEPLDLYRELRRDHGPVVPVLLDGTIPVWAVLGYREVLRVTTDSRLFARDSRRWHSWHLVPPDWGLTTFVGYRPTMLFSEGAEHQRRAEAIWDGLGSVDQFELRGQCERVADRLIDTFAGSGRADLVAEYASQIPLRVVTRLYGLDDTESAAIQEDSLHLTGPDGALALRNMQTRTEALVKRVRENPDQVNVAARLVAHPAGLTDDEIVNDLLGSVYAVQQPTSDLIANALRLMLTDERFAITLSGGRRSVGQALNEVLWEDTPVPFWIGRWAAEDTMLGGRRIRKGDCLMLGLAAANADPDVRPDFHSGAGGNQAHMAFSHGKHGCPPAAREIAEVIAGAAVEVLLDRLPDVTLSVAPDDLEWRVTLMMRGVAALPVRFTPAHPH</sequence>
<dbReference type="Proteomes" id="UP000720508">
    <property type="component" value="Unassembled WGS sequence"/>
</dbReference>
<evidence type="ECO:0000256" key="2">
    <source>
        <dbReference type="SAM" id="MobiDB-lite"/>
    </source>
</evidence>
<evidence type="ECO:0000313" key="3">
    <source>
        <dbReference type="EMBL" id="MBU3869344.1"/>
    </source>
</evidence>
<feature type="compositionally biased region" description="Low complexity" evidence="2">
    <location>
        <begin position="25"/>
        <end position="34"/>
    </location>
</feature>
<dbReference type="RefSeq" id="WP_216346118.1">
    <property type="nucleotide sequence ID" value="NZ_JAHLEM010000561.1"/>
</dbReference>
<dbReference type="EMBL" id="JAHLEM010000561">
    <property type="protein sequence ID" value="MBU3869344.1"/>
    <property type="molecule type" value="Genomic_DNA"/>
</dbReference>
<evidence type="ECO:0000313" key="4">
    <source>
        <dbReference type="Proteomes" id="UP000720508"/>
    </source>
</evidence>
<dbReference type="PANTHER" id="PTHR46696">
    <property type="entry name" value="P450, PUTATIVE (EUROFUNG)-RELATED"/>
    <property type="match status" value="1"/>
</dbReference>
<comment type="caution">
    <text evidence="3">The sequence shown here is derived from an EMBL/GenBank/DDBJ whole genome shotgun (WGS) entry which is preliminary data.</text>
</comment>
<comment type="similarity">
    <text evidence="1">Belongs to the cytochrome P450 family.</text>
</comment>
<proteinExistence type="inferred from homology"/>
<reference evidence="3 4" key="1">
    <citation type="submission" date="2021-06" db="EMBL/GenBank/DDBJ databases">
        <authorList>
            <person name="Pan X."/>
        </authorList>
    </citation>
    <scope>NUCLEOTIDE SEQUENCE [LARGE SCALE GENOMIC DNA]</scope>
    <source>
        <strain evidence="3 4">4503</strain>
    </source>
</reference>
<organism evidence="3 4">
    <name type="scientific">Streptomyces niphimycinicus</name>
    <dbReference type="NCBI Taxonomy" id="2842201"/>
    <lineage>
        <taxon>Bacteria</taxon>
        <taxon>Bacillati</taxon>
        <taxon>Actinomycetota</taxon>
        <taxon>Actinomycetes</taxon>
        <taxon>Kitasatosporales</taxon>
        <taxon>Streptomycetaceae</taxon>
        <taxon>Streptomyces</taxon>
    </lineage>
</organism>
<accession>A0ABS6CR62</accession>